<evidence type="ECO:0000313" key="1">
    <source>
        <dbReference type="EMBL" id="KAF7180988.1"/>
    </source>
</evidence>
<keyword evidence="2" id="KW-1185">Reference proteome</keyword>
<organism evidence="1 2">
    <name type="scientific">Aspergillus felis</name>
    <dbReference type="NCBI Taxonomy" id="1287682"/>
    <lineage>
        <taxon>Eukaryota</taxon>
        <taxon>Fungi</taxon>
        <taxon>Dikarya</taxon>
        <taxon>Ascomycota</taxon>
        <taxon>Pezizomycotina</taxon>
        <taxon>Eurotiomycetes</taxon>
        <taxon>Eurotiomycetidae</taxon>
        <taxon>Eurotiales</taxon>
        <taxon>Aspergillaceae</taxon>
        <taxon>Aspergillus</taxon>
        <taxon>Aspergillus subgen. Fumigati</taxon>
    </lineage>
</organism>
<dbReference type="Proteomes" id="UP000641853">
    <property type="component" value="Unassembled WGS sequence"/>
</dbReference>
<comment type="caution">
    <text evidence="1">The sequence shown here is derived from an EMBL/GenBank/DDBJ whole genome shotgun (WGS) entry which is preliminary data.</text>
</comment>
<dbReference type="AlphaFoldDB" id="A0A8H6V6R9"/>
<name>A0A8H6V6R9_9EURO</name>
<protein>
    <submittedName>
        <fullName evidence="1">Uncharacterized protein</fullName>
    </submittedName>
</protein>
<dbReference type="EMBL" id="JACBAG010001825">
    <property type="protein sequence ID" value="KAF7180988.1"/>
    <property type="molecule type" value="Genomic_DNA"/>
</dbReference>
<accession>A0A8H6V6R9</accession>
<reference evidence="1" key="1">
    <citation type="submission" date="2020-06" db="EMBL/GenBank/DDBJ databases">
        <title>Draft genome sequences of strains closely related to Aspergillus parafelis and Aspergillus hiratsukae.</title>
        <authorList>
            <person name="Dos Santos R.A.C."/>
            <person name="Rivero-Menendez O."/>
            <person name="Steenwyk J.L."/>
            <person name="Mead M.E."/>
            <person name="Goldman G.H."/>
            <person name="Alastruey-Izquierdo A."/>
            <person name="Rokas A."/>
        </authorList>
    </citation>
    <scope>NUCLEOTIDE SEQUENCE</scope>
    <source>
        <strain evidence="1">CNM-CM7691</strain>
    </source>
</reference>
<sequence>MCLDFSEMAASTLPYIELDLSSGNNMGIVSPSALDSVVFPIHDGKQNKPENIGRHATNIYNQSVDSGLPDDFRRPRWPQHDEIRCAQADQSNRFHSVLVILKSLGFATVDDMVTQYYTAQFPEGSRAAQAQRLSRQRHLRRFLAELHSASATWNQKDRTNYRDQIICAAEEFYQRDLHDLVRKLQSISGQDIYTELLEEFSADGAPREASLSHSRLGAMQQLKGLLEDQFPDLLSLFTAIATAVDLHSPQTCLDEFIRDAISMSPNPRHTKVRGASLLSAWEHVVSGPET</sequence>
<proteinExistence type="predicted"/>
<gene>
    <name evidence="1" type="ORF">CNMCM7691_000117</name>
</gene>
<evidence type="ECO:0000313" key="2">
    <source>
        <dbReference type="Proteomes" id="UP000641853"/>
    </source>
</evidence>